<dbReference type="VEuPathDB" id="FungiDB:ASPTUDRAFT_30390"/>
<evidence type="ECO:0000313" key="2">
    <source>
        <dbReference type="Proteomes" id="UP000184304"/>
    </source>
</evidence>
<accession>A0A1L9N5E0</accession>
<name>A0A1L9N5E0_ASPTC</name>
<gene>
    <name evidence="1" type="ORF">ASPTUDRAFT_30390</name>
</gene>
<keyword evidence="2" id="KW-1185">Reference proteome</keyword>
<dbReference type="EMBL" id="KV878203">
    <property type="protein sequence ID" value="OJI84466.1"/>
    <property type="molecule type" value="Genomic_DNA"/>
</dbReference>
<dbReference type="Proteomes" id="UP000184304">
    <property type="component" value="Unassembled WGS sequence"/>
</dbReference>
<evidence type="ECO:0000313" key="1">
    <source>
        <dbReference type="EMBL" id="OJI84466.1"/>
    </source>
</evidence>
<proteinExistence type="predicted"/>
<dbReference type="AlphaFoldDB" id="A0A1L9N5E0"/>
<organism evidence="1 2">
    <name type="scientific">Aspergillus tubingensis (strain CBS 134.48)</name>
    <dbReference type="NCBI Taxonomy" id="767770"/>
    <lineage>
        <taxon>Eukaryota</taxon>
        <taxon>Fungi</taxon>
        <taxon>Dikarya</taxon>
        <taxon>Ascomycota</taxon>
        <taxon>Pezizomycotina</taxon>
        <taxon>Eurotiomycetes</taxon>
        <taxon>Eurotiomycetidae</taxon>
        <taxon>Eurotiales</taxon>
        <taxon>Aspergillaceae</taxon>
        <taxon>Aspergillus</taxon>
        <taxon>Aspergillus subgen. Circumdati</taxon>
    </lineage>
</organism>
<reference evidence="2" key="1">
    <citation type="journal article" date="2017" name="Genome Biol.">
        <title>Comparative genomics reveals high biological diversity and specific adaptations in the industrially and medically important fungal genus Aspergillus.</title>
        <authorList>
            <person name="de Vries R.P."/>
            <person name="Riley R."/>
            <person name="Wiebenga A."/>
            <person name="Aguilar-Osorio G."/>
            <person name="Amillis S."/>
            <person name="Uchima C.A."/>
            <person name="Anderluh G."/>
            <person name="Asadollahi M."/>
            <person name="Askin M."/>
            <person name="Barry K."/>
            <person name="Battaglia E."/>
            <person name="Bayram O."/>
            <person name="Benocci T."/>
            <person name="Braus-Stromeyer S.A."/>
            <person name="Caldana C."/>
            <person name="Canovas D."/>
            <person name="Cerqueira G.C."/>
            <person name="Chen F."/>
            <person name="Chen W."/>
            <person name="Choi C."/>
            <person name="Clum A."/>
            <person name="Dos Santos R.A."/>
            <person name="Damasio A.R."/>
            <person name="Diallinas G."/>
            <person name="Emri T."/>
            <person name="Fekete E."/>
            <person name="Flipphi M."/>
            <person name="Freyberg S."/>
            <person name="Gallo A."/>
            <person name="Gournas C."/>
            <person name="Habgood R."/>
            <person name="Hainaut M."/>
            <person name="Harispe M.L."/>
            <person name="Henrissat B."/>
            <person name="Hilden K.S."/>
            <person name="Hope R."/>
            <person name="Hossain A."/>
            <person name="Karabika E."/>
            <person name="Karaffa L."/>
            <person name="Karanyi Z."/>
            <person name="Krasevec N."/>
            <person name="Kuo A."/>
            <person name="Kusch H."/>
            <person name="LaButti K."/>
            <person name="Lagendijk E.L."/>
            <person name="Lapidus A."/>
            <person name="Levasseur A."/>
            <person name="Lindquist E."/>
            <person name="Lipzen A."/>
            <person name="Logrieco A.F."/>
            <person name="MacCabe A."/>
            <person name="Maekelae M.R."/>
            <person name="Malavazi I."/>
            <person name="Melin P."/>
            <person name="Meyer V."/>
            <person name="Mielnichuk N."/>
            <person name="Miskei M."/>
            <person name="Molnar A.P."/>
            <person name="Mule G."/>
            <person name="Ngan C.Y."/>
            <person name="Orejas M."/>
            <person name="Orosz E."/>
            <person name="Ouedraogo J.P."/>
            <person name="Overkamp K.M."/>
            <person name="Park H.-S."/>
            <person name="Perrone G."/>
            <person name="Piumi F."/>
            <person name="Punt P.J."/>
            <person name="Ram A.F."/>
            <person name="Ramon A."/>
            <person name="Rauscher S."/>
            <person name="Record E."/>
            <person name="Riano-Pachon D.M."/>
            <person name="Robert V."/>
            <person name="Roehrig J."/>
            <person name="Ruller R."/>
            <person name="Salamov A."/>
            <person name="Salih N.S."/>
            <person name="Samson R.A."/>
            <person name="Sandor E."/>
            <person name="Sanguinetti M."/>
            <person name="Schuetze T."/>
            <person name="Sepcic K."/>
            <person name="Shelest E."/>
            <person name="Sherlock G."/>
            <person name="Sophianopoulou V."/>
            <person name="Squina F.M."/>
            <person name="Sun H."/>
            <person name="Susca A."/>
            <person name="Todd R.B."/>
            <person name="Tsang A."/>
            <person name="Unkles S.E."/>
            <person name="van de Wiele N."/>
            <person name="van Rossen-Uffink D."/>
            <person name="Oliveira J.V."/>
            <person name="Vesth T.C."/>
            <person name="Visser J."/>
            <person name="Yu J.-H."/>
            <person name="Zhou M."/>
            <person name="Andersen M.R."/>
            <person name="Archer D.B."/>
            <person name="Baker S.E."/>
            <person name="Benoit I."/>
            <person name="Brakhage A.A."/>
            <person name="Braus G.H."/>
            <person name="Fischer R."/>
            <person name="Frisvad J.C."/>
            <person name="Goldman G.H."/>
            <person name="Houbraken J."/>
            <person name="Oakley B."/>
            <person name="Pocsi I."/>
            <person name="Scazzocchio C."/>
            <person name="Seiboth B."/>
            <person name="vanKuyk P.A."/>
            <person name="Wortman J."/>
            <person name="Dyer P.S."/>
            <person name="Grigoriev I.V."/>
        </authorList>
    </citation>
    <scope>NUCLEOTIDE SEQUENCE [LARGE SCALE GENOMIC DNA]</scope>
    <source>
        <strain evidence="2">CBS 134.48</strain>
    </source>
</reference>
<sequence>MSFQDLVFENTGDIPGHAEQSVLVHLSGQANPHAELSKEDKNIATVNFLRELWDIVAHDNQWRDEELKKSLMRFPTENTIKVKGKDWEIYVASYAIATGPWWSNVIPMLLVPECAVTCARSMIQMKSRVRQIVVAPPGTDAAGSLSPSTSLSRLLISWSLFAHLTIKATLPITSVADGMVSSRPSVSGFYYARNLR</sequence>
<protein>
    <submittedName>
        <fullName evidence="1">Uncharacterized protein</fullName>
    </submittedName>
</protein>